<proteinExistence type="predicted"/>
<dbReference type="RefSeq" id="XP_015950755.1">
    <property type="nucleotide sequence ID" value="XM_016095269.1"/>
</dbReference>
<protein>
    <submittedName>
        <fullName evidence="2">Uncharacterized protein LOC107475603</fullName>
    </submittedName>
</protein>
<reference evidence="2" key="2">
    <citation type="submission" date="2025-08" db="UniProtKB">
        <authorList>
            <consortium name="RefSeq"/>
        </authorList>
    </citation>
    <scope>IDENTIFICATION</scope>
    <source>
        <tissue evidence="2">Whole plant</tissue>
    </source>
</reference>
<evidence type="ECO:0000313" key="1">
    <source>
        <dbReference type="Proteomes" id="UP000515211"/>
    </source>
</evidence>
<dbReference type="Proteomes" id="UP000515211">
    <property type="component" value="Chromosome 2"/>
</dbReference>
<keyword evidence="1" id="KW-1185">Reference proteome</keyword>
<dbReference type="OrthoDB" id="1432077at2759"/>
<dbReference type="PANTHER" id="PTHR33116">
    <property type="entry name" value="REVERSE TRANSCRIPTASE ZINC-BINDING DOMAIN-CONTAINING PROTEIN-RELATED-RELATED"/>
    <property type="match status" value="1"/>
</dbReference>
<sequence>MEKERNYMQVHIKQNNHPNNARSVQKQKQAITIIKEKGADISKKIQNKPNQIHQTKEKQKAEPGRFPTISEEGKQQLIREVTIDEIKLTVFNTGSWSAPGSDGLPAKLKHHLSSLIANTQASFVTGRVSADNILIAQEVVHTMRTRNGGTRIMAIKMDLEKAYDRLNWLFIIDTLRYIGIPEEIITLINLYDIVLFAQANRDQVDVVKEALKIFCESSGQKVSLNKSCVFFSKNVNHNIREELSQELGIPLTSNLGKYLGVPLIHEKCRRATLVQSVLSSIPSYVMQTMKVLIKICNKIDKICRDFLWGSSDQDRKIHPLSWDTVCKPKDQGGLDIRKAQETNNIFLMKPAWGLMTKSDSLWVKVFKAKYSCGENLIPKVHQKANCSNAWKGIVKV</sequence>
<name>A0A6P4CGV9_ARADU</name>
<dbReference type="AlphaFoldDB" id="A0A6P4CGV9"/>
<dbReference type="KEGG" id="adu:107475603"/>
<dbReference type="PANTHER" id="PTHR33116:SF70">
    <property type="entry name" value="NON-LTR RETROELEMENT REVERSE TRANSCRIPTASE-LIKE PROTEIN"/>
    <property type="match status" value="1"/>
</dbReference>
<accession>A0A6P4CGV9</accession>
<evidence type="ECO:0000313" key="2">
    <source>
        <dbReference type="RefSeq" id="XP_015950755.1"/>
    </source>
</evidence>
<reference evidence="1" key="1">
    <citation type="journal article" date="2016" name="Nat. Genet.">
        <title>The genome sequences of Arachis duranensis and Arachis ipaensis, the diploid ancestors of cultivated peanut.</title>
        <authorList>
            <person name="Bertioli D.J."/>
            <person name="Cannon S.B."/>
            <person name="Froenicke L."/>
            <person name="Huang G."/>
            <person name="Farmer A.D."/>
            <person name="Cannon E.K."/>
            <person name="Liu X."/>
            <person name="Gao D."/>
            <person name="Clevenger J."/>
            <person name="Dash S."/>
            <person name="Ren L."/>
            <person name="Moretzsohn M.C."/>
            <person name="Shirasawa K."/>
            <person name="Huang W."/>
            <person name="Vidigal B."/>
            <person name="Abernathy B."/>
            <person name="Chu Y."/>
            <person name="Niederhuth C.E."/>
            <person name="Umale P."/>
            <person name="Araujo A.C."/>
            <person name="Kozik A."/>
            <person name="Kim K.D."/>
            <person name="Burow M.D."/>
            <person name="Varshney R.K."/>
            <person name="Wang X."/>
            <person name="Zhang X."/>
            <person name="Barkley N."/>
            <person name="Guimaraes P.M."/>
            <person name="Isobe S."/>
            <person name="Guo B."/>
            <person name="Liao B."/>
            <person name="Stalker H.T."/>
            <person name="Schmitz R.J."/>
            <person name="Scheffler B.E."/>
            <person name="Leal-Bertioli S.C."/>
            <person name="Xun X."/>
            <person name="Jackson S.A."/>
            <person name="Michelmore R."/>
            <person name="Ozias-Akins P."/>
        </authorList>
    </citation>
    <scope>NUCLEOTIDE SEQUENCE [LARGE SCALE GENOMIC DNA]</scope>
    <source>
        <strain evidence="1">cv. V14167</strain>
    </source>
</reference>
<organism evidence="1 2">
    <name type="scientific">Arachis duranensis</name>
    <name type="common">Wild peanut</name>
    <dbReference type="NCBI Taxonomy" id="130453"/>
    <lineage>
        <taxon>Eukaryota</taxon>
        <taxon>Viridiplantae</taxon>
        <taxon>Streptophyta</taxon>
        <taxon>Embryophyta</taxon>
        <taxon>Tracheophyta</taxon>
        <taxon>Spermatophyta</taxon>
        <taxon>Magnoliopsida</taxon>
        <taxon>eudicotyledons</taxon>
        <taxon>Gunneridae</taxon>
        <taxon>Pentapetalae</taxon>
        <taxon>rosids</taxon>
        <taxon>fabids</taxon>
        <taxon>Fabales</taxon>
        <taxon>Fabaceae</taxon>
        <taxon>Papilionoideae</taxon>
        <taxon>50 kb inversion clade</taxon>
        <taxon>dalbergioids sensu lato</taxon>
        <taxon>Dalbergieae</taxon>
        <taxon>Pterocarpus clade</taxon>
        <taxon>Arachis</taxon>
    </lineage>
</organism>
<dbReference type="GeneID" id="107475603"/>
<gene>
    <name evidence="2" type="primary">LOC107475603</name>
</gene>